<protein>
    <submittedName>
        <fullName evidence="1">Uncharacterized protein</fullName>
    </submittedName>
</protein>
<reference evidence="1 2" key="1">
    <citation type="submission" date="2018-08" db="EMBL/GenBank/DDBJ databases">
        <title>Freshwater and sediment microbial communities from various areas in North America, analyzing microbe dynamics in response to fracking.</title>
        <authorList>
            <person name="Lamendella R."/>
        </authorList>
    </citation>
    <scope>NUCLEOTIDE SEQUENCE [LARGE SCALE GENOMIC DNA]</scope>
    <source>
        <strain evidence="1 2">DB-1</strain>
    </source>
</reference>
<dbReference type="EMBL" id="QTTY01000027">
    <property type="protein sequence ID" value="REF25056.1"/>
    <property type="molecule type" value="Genomic_DNA"/>
</dbReference>
<sequence>MGYLNWKIERLNVADIYLDEENPRVFVDELSQENILDFLIDNFDVVNLAASIQ</sequence>
<dbReference type="RefSeq" id="WP_181777918.1">
    <property type="nucleotide sequence ID" value="NZ_JBNNIN010000007.1"/>
</dbReference>
<comment type="caution">
    <text evidence="1">The sequence shown here is derived from an EMBL/GenBank/DDBJ whole genome shotgun (WGS) entry which is preliminary data.</text>
</comment>
<accession>A0A3D9U760</accession>
<name>A0A3D9U760_BACMY</name>
<evidence type="ECO:0000313" key="1">
    <source>
        <dbReference type="EMBL" id="REF25056.1"/>
    </source>
</evidence>
<proteinExistence type="predicted"/>
<dbReference type="Proteomes" id="UP000256530">
    <property type="component" value="Unassembled WGS sequence"/>
</dbReference>
<dbReference type="AlphaFoldDB" id="A0A3D9U760"/>
<evidence type="ECO:0000313" key="2">
    <source>
        <dbReference type="Proteomes" id="UP000256530"/>
    </source>
</evidence>
<organism evidence="1 2">
    <name type="scientific">Bacillus mycoides</name>
    <dbReference type="NCBI Taxonomy" id="1405"/>
    <lineage>
        <taxon>Bacteria</taxon>
        <taxon>Bacillati</taxon>
        <taxon>Bacillota</taxon>
        <taxon>Bacilli</taxon>
        <taxon>Bacillales</taxon>
        <taxon>Bacillaceae</taxon>
        <taxon>Bacillus</taxon>
        <taxon>Bacillus cereus group</taxon>
    </lineage>
</organism>
<gene>
    <name evidence="1" type="ORF">DET55_12784</name>
</gene>